<evidence type="ECO:0000259" key="2">
    <source>
        <dbReference type="Pfam" id="PF08327"/>
    </source>
</evidence>
<accession>A0ABP7J9P3</accession>
<gene>
    <name evidence="3" type="ORF">GCM10022226_70940</name>
</gene>
<keyword evidence="4" id="KW-1185">Reference proteome</keyword>
<dbReference type="RefSeq" id="WP_344950805.1">
    <property type="nucleotide sequence ID" value="NZ_BAAAZR010000040.1"/>
</dbReference>
<dbReference type="Proteomes" id="UP001500888">
    <property type="component" value="Unassembled WGS sequence"/>
</dbReference>
<feature type="domain" description="Activator of Hsp90 ATPase homologue 1/2-like C-terminal" evidence="2">
    <location>
        <begin position="25"/>
        <end position="156"/>
    </location>
</feature>
<dbReference type="EMBL" id="BAAAZR010000040">
    <property type="protein sequence ID" value="GAA3838448.1"/>
    <property type="molecule type" value="Genomic_DNA"/>
</dbReference>
<sequence length="159" mass="17863">MNDPQALSVTTPGDRAIVLTRTFEAPRHLVFDAWSKPELLKRWLGARGWNLVVCEVDLRVGGSWRFVSRGPDGTDMGHGGVYLEIVPPGRLVYTELFDDQSYPGRSLVTHEFAEHDGRTTLTSTVLYSTREGRDTVLRYPMARGVAEGYARLAELLRSR</sequence>
<proteinExistence type="inferred from homology"/>
<evidence type="ECO:0000313" key="4">
    <source>
        <dbReference type="Proteomes" id="UP001500888"/>
    </source>
</evidence>
<reference evidence="4" key="1">
    <citation type="journal article" date="2019" name="Int. J. Syst. Evol. Microbiol.">
        <title>The Global Catalogue of Microorganisms (GCM) 10K type strain sequencing project: providing services to taxonomists for standard genome sequencing and annotation.</title>
        <authorList>
            <consortium name="The Broad Institute Genomics Platform"/>
            <consortium name="The Broad Institute Genome Sequencing Center for Infectious Disease"/>
            <person name="Wu L."/>
            <person name="Ma J."/>
        </authorList>
    </citation>
    <scope>NUCLEOTIDE SEQUENCE [LARGE SCALE GENOMIC DNA]</scope>
    <source>
        <strain evidence="4">JCM 16908</strain>
    </source>
</reference>
<dbReference type="Pfam" id="PF08327">
    <property type="entry name" value="AHSA1"/>
    <property type="match status" value="1"/>
</dbReference>
<comment type="similarity">
    <text evidence="1">Belongs to the AHA1 family.</text>
</comment>
<dbReference type="SUPFAM" id="SSF55961">
    <property type="entry name" value="Bet v1-like"/>
    <property type="match status" value="1"/>
</dbReference>
<dbReference type="InterPro" id="IPR023393">
    <property type="entry name" value="START-like_dom_sf"/>
</dbReference>
<evidence type="ECO:0000256" key="1">
    <source>
        <dbReference type="ARBA" id="ARBA00006817"/>
    </source>
</evidence>
<comment type="caution">
    <text evidence="3">The sequence shown here is derived from an EMBL/GenBank/DDBJ whole genome shotgun (WGS) entry which is preliminary data.</text>
</comment>
<protein>
    <submittedName>
        <fullName evidence="3">SRPBCC family protein</fullName>
    </submittedName>
</protein>
<evidence type="ECO:0000313" key="3">
    <source>
        <dbReference type="EMBL" id="GAA3838448.1"/>
    </source>
</evidence>
<name>A0ABP7J9P3_9ACTN</name>
<dbReference type="InterPro" id="IPR013538">
    <property type="entry name" value="ASHA1/2-like_C"/>
</dbReference>
<dbReference type="Gene3D" id="3.30.530.20">
    <property type="match status" value="1"/>
</dbReference>
<organism evidence="3 4">
    <name type="scientific">Sphaerisporangium flaviroseum</name>
    <dbReference type="NCBI Taxonomy" id="509199"/>
    <lineage>
        <taxon>Bacteria</taxon>
        <taxon>Bacillati</taxon>
        <taxon>Actinomycetota</taxon>
        <taxon>Actinomycetes</taxon>
        <taxon>Streptosporangiales</taxon>
        <taxon>Streptosporangiaceae</taxon>
        <taxon>Sphaerisporangium</taxon>
    </lineage>
</organism>
<dbReference type="CDD" id="cd07826">
    <property type="entry name" value="SRPBCC_CalC_Aha1-like_9"/>
    <property type="match status" value="1"/>
</dbReference>